<protein>
    <submittedName>
        <fullName evidence="1">Uncharacterized protein</fullName>
    </submittedName>
</protein>
<name>V5F9C9_PHOLE</name>
<dbReference type="AlphaFoldDB" id="V5F9C9"/>
<sequence>MDVLIPLLITLVWGFIIKECEYFGLTKYFYKETILFTLIFFNVKFLSIS</sequence>
<evidence type="ECO:0000313" key="2">
    <source>
        <dbReference type="Proteomes" id="UP000030675"/>
    </source>
</evidence>
<organism evidence="1 2">
    <name type="scientific">Photobacterium leiognathi lrivu.4.1</name>
    <dbReference type="NCBI Taxonomy" id="1248232"/>
    <lineage>
        <taxon>Bacteria</taxon>
        <taxon>Pseudomonadati</taxon>
        <taxon>Pseudomonadota</taxon>
        <taxon>Gammaproteobacteria</taxon>
        <taxon>Vibrionales</taxon>
        <taxon>Vibrionaceae</taxon>
        <taxon>Photobacterium</taxon>
    </lineage>
</organism>
<dbReference type="Proteomes" id="UP000030675">
    <property type="component" value="Unassembled WGS sequence"/>
</dbReference>
<reference evidence="2" key="1">
    <citation type="submission" date="2012-12" db="EMBL/GenBank/DDBJ databases">
        <title>Genome Sequence of Photobacterium leiognathi lrivu.4.1.</title>
        <authorList>
            <person name="Urbanczyk H."/>
            <person name="Ogura Y."/>
            <person name="Hayashi T."/>
            <person name="Dunlap P.V."/>
        </authorList>
    </citation>
    <scope>NUCLEOTIDE SEQUENCE [LARGE SCALE GENOMIC DNA]</scope>
    <source>
        <strain evidence="2">lrivu.4.1</strain>
    </source>
</reference>
<dbReference type="EMBL" id="DF196821">
    <property type="protein sequence ID" value="GAD32154.1"/>
    <property type="molecule type" value="Genomic_DNA"/>
</dbReference>
<accession>V5F9C9</accession>
<proteinExistence type="predicted"/>
<gene>
    <name evidence="1" type="ORF">PLEI_3823</name>
</gene>
<evidence type="ECO:0000313" key="1">
    <source>
        <dbReference type="EMBL" id="GAD32154.1"/>
    </source>
</evidence>
<dbReference type="HOGENOM" id="CLU_3138927_0_0_6"/>